<dbReference type="EMBL" id="JBAHYK010000913">
    <property type="protein sequence ID" value="KAL0570555.1"/>
    <property type="molecule type" value="Genomic_DNA"/>
</dbReference>
<keyword evidence="3" id="KW-1185">Reference proteome</keyword>
<reference evidence="2 3" key="1">
    <citation type="submission" date="2024-02" db="EMBL/GenBank/DDBJ databases">
        <title>A draft genome for the cacao thread blight pathogen Marasmius crinis-equi.</title>
        <authorList>
            <person name="Cohen S.P."/>
            <person name="Baruah I.K."/>
            <person name="Amoako-Attah I."/>
            <person name="Bukari Y."/>
            <person name="Meinhardt L.W."/>
            <person name="Bailey B.A."/>
        </authorList>
    </citation>
    <scope>NUCLEOTIDE SEQUENCE [LARGE SCALE GENOMIC DNA]</scope>
    <source>
        <strain evidence="2 3">GH-76</strain>
    </source>
</reference>
<proteinExistence type="predicted"/>
<evidence type="ECO:0000256" key="1">
    <source>
        <dbReference type="SAM" id="MobiDB-lite"/>
    </source>
</evidence>
<feature type="compositionally biased region" description="Basic and acidic residues" evidence="1">
    <location>
        <begin position="283"/>
        <end position="310"/>
    </location>
</feature>
<protein>
    <submittedName>
        <fullName evidence="2">Uncharacterized protein</fullName>
    </submittedName>
</protein>
<sequence>MTTDSEESFLNWTEVSGVLQVMSEDLLNSAAAKGTCFLIGDGERIEEPADAVMAETTVEPDADGEYYFNCRGSRLEVGVVLQLRNRWPTANSPTGSAVLKEWKDADSDSDSRVVPREVAIHPLPESRGYKSWVKRTTFDGLKWEELLFEAHFRGADEGKSGEYTVSGDPVAGAKMFEMFRQMDEKFSEGRGSEYVDPFGILKIVGTQAGVRNNRVPEVTVRNHVDDVEQAMSFHQIHRLKRSETVFSVTVIPRAFLKQCKDDSSKKCLGWGFRLVNLRVLGKRETPKPKSPEKSVKIRKLHNTDFEERAGTSKKARKGGSGTKS</sequence>
<dbReference type="Proteomes" id="UP001465976">
    <property type="component" value="Unassembled WGS sequence"/>
</dbReference>
<accession>A0ABR3F5P1</accession>
<comment type="caution">
    <text evidence="2">The sequence shown here is derived from an EMBL/GenBank/DDBJ whole genome shotgun (WGS) entry which is preliminary data.</text>
</comment>
<feature type="region of interest" description="Disordered" evidence="1">
    <location>
        <begin position="283"/>
        <end position="324"/>
    </location>
</feature>
<evidence type="ECO:0000313" key="3">
    <source>
        <dbReference type="Proteomes" id="UP001465976"/>
    </source>
</evidence>
<name>A0ABR3F5P1_9AGAR</name>
<organism evidence="2 3">
    <name type="scientific">Marasmius crinis-equi</name>
    <dbReference type="NCBI Taxonomy" id="585013"/>
    <lineage>
        <taxon>Eukaryota</taxon>
        <taxon>Fungi</taxon>
        <taxon>Dikarya</taxon>
        <taxon>Basidiomycota</taxon>
        <taxon>Agaricomycotina</taxon>
        <taxon>Agaricomycetes</taxon>
        <taxon>Agaricomycetidae</taxon>
        <taxon>Agaricales</taxon>
        <taxon>Marasmiineae</taxon>
        <taxon>Marasmiaceae</taxon>
        <taxon>Marasmius</taxon>
    </lineage>
</organism>
<evidence type="ECO:0000313" key="2">
    <source>
        <dbReference type="EMBL" id="KAL0570555.1"/>
    </source>
</evidence>
<gene>
    <name evidence="2" type="ORF">V5O48_011408</name>
</gene>